<dbReference type="OrthoDB" id="980719at2"/>
<evidence type="ECO:0008006" key="8">
    <source>
        <dbReference type="Google" id="ProtNLM"/>
    </source>
</evidence>
<keyword evidence="7" id="KW-1185">Reference proteome</keyword>
<dbReference type="Pfam" id="PF05128">
    <property type="entry name" value="DUF697"/>
    <property type="match status" value="1"/>
</dbReference>
<evidence type="ECO:0000313" key="6">
    <source>
        <dbReference type="EMBL" id="SJM93229.1"/>
    </source>
</evidence>
<dbReference type="EMBL" id="FUKJ01000242">
    <property type="protein sequence ID" value="SJM93229.1"/>
    <property type="molecule type" value="Genomic_DNA"/>
</dbReference>
<evidence type="ECO:0000256" key="1">
    <source>
        <dbReference type="ARBA" id="ARBA00004141"/>
    </source>
</evidence>
<evidence type="ECO:0000256" key="2">
    <source>
        <dbReference type="ARBA" id="ARBA00022692"/>
    </source>
</evidence>
<dbReference type="GO" id="GO:0016020">
    <property type="term" value="C:membrane"/>
    <property type="evidence" value="ECO:0007669"/>
    <property type="project" value="UniProtKB-SubCell"/>
</dbReference>
<evidence type="ECO:0000256" key="4">
    <source>
        <dbReference type="ARBA" id="ARBA00023136"/>
    </source>
</evidence>
<feature type="transmembrane region" description="Helical" evidence="5">
    <location>
        <begin position="101"/>
        <end position="123"/>
    </location>
</feature>
<keyword evidence="4 5" id="KW-0472">Membrane</keyword>
<feature type="transmembrane region" description="Helical" evidence="5">
    <location>
        <begin position="129"/>
        <end position="149"/>
    </location>
</feature>
<sequence>MNTETMTTEAEAVLSCQQAALLDELTAHMAHAQTELGMKNLTIREQDADRIVKNHMLSGSAMGLVPLPLFDLVALGGLQYNMLEQLCQHYGVEFDSHKIRAALLAVLGGSTPTLVFVGMGSAFKFVPGIGTLGGNASLSLLGGAITYAVGQSFIKHFSIGGTLDDVNTRKLASFCRKELNQGKQFIKRYIQTRQSRA</sequence>
<evidence type="ECO:0000313" key="7">
    <source>
        <dbReference type="Proteomes" id="UP000195442"/>
    </source>
</evidence>
<proteinExistence type="predicted"/>
<accession>A0A1R4HAJ1</accession>
<dbReference type="RefSeq" id="WP_087147304.1">
    <property type="nucleotide sequence ID" value="NZ_FUKJ01000242.1"/>
</dbReference>
<protein>
    <recommendedName>
        <fullName evidence="8">GTPase domain-containing protein</fullName>
    </recommendedName>
</protein>
<reference evidence="7" key="1">
    <citation type="submission" date="2017-02" db="EMBL/GenBank/DDBJ databases">
        <authorList>
            <person name="Daims H."/>
        </authorList>
    </citation>
    <scope>NUCLEOTIDE SEQUENCE [LARGE SCALE GENOMIC DNA]</scope>
</reference>
<gene>
    <name evidence="6" type="ORF">CRENPOLYSF2_3160003</name>
</gene>
<dbReference type="AlphaFoldDB" id="A0A1R4HAJ1"/>
<dbReference type="InterPro" id="IPR021147">
    <property type="entry name" value="DUF697"/>
</dbReference>
<keyword evidence="2 5" id="KW-0812">Transmembrane</keyword>
<evidence type="ECO:0000256" key="5">
    <source>
        <dbReference type="SAM" id="Phobius"/>
    </source>
</evidence>
<evidence type="ECO:0000256" key="3">
    <source>
        <dbReference type="ARBA" id="ARBA00022989"/>
    </source>
</evidence>
<keyword evidence="3 5" id="KW-1133">Transmembrane helix</keyword>
<dbReference type="Proteomes" id="UP000195442">
    <property type="component" value="Unassembled WGS sequence"/>
</dbReference>
<name>A0A1R4HAJ1_9GAMM</name>
<organism evidence="6 7">
    <name type="scientific">Crenothrix polyspora</name>
    <dbReference type="NCBI Taxonomy" id="360316"/>
    <lineage>
        <taxon>Bacteria</taxon>
        <taxon>Pseudomonadati</taxon>
        <taxon>Pseudomonadota</taxon>
        <taxon>Gammaproteobacteria</taxon>
        <taxon>Methylococcales</taxon>
        <taxon>Crenotrichaceae</taxon>
        <taxon>Crenothrix</taxon>
    </lineage>
</organism>
<comment type="subcellular location">
    <subcellularLocation>
        <location evidence="1">Membrane</location>
        <topology evidence="1">Multi-pass membrane protein</topology>
    </subcellularLocation>
</comment>